<gene>
    <name evidence="1" type="ORF">AWC04_16565</name>
</gene>
<sequence>MTEPAPRTATSRAADTDRVQVAQLLTDAAAEGLLELDDYERRLAQAYSATTYAELDRLSADLPGIANTRRGACQPAPKTTLLAFMSGFERRGRWNVPRKLTMFSFWGSGVIDLRYADFTSPDVEIKAYSIMGGQTILLPPEVNLSVDGTSVMGSFEEETSGAGTPGAPVVTVKGFSLWGGVNVRRKKRRPNRHVQRD</sequence>
<dbReference type="Proteomes" id="UP000193484">
    <property type="component" value="Unassembled WGS sequence"/>
</dbReference>
<protein>
    <submittedName>
        <fullName evidence="1">Uncharacterized protein</fullName>
    </submittedName>
</protein>
<dbReference type="PANTHER" id="PTHR40763:SF4">
    <property type="entry name" value="DUF1707 DOMAIN-CONTAINING PROTEIN"/>
    <property type="match status" value="1"/>
</dbReference>
<dbReference type="EMBL" id="LQOJ01000051">
    <property type="protein sequence ID" value="ORU99826.1"/>
    <property type="molecule type" value="Genomic_DNA"/>
</dbReference>
<comment type="caution">
    <text evidence="1">The sequence shown here is derived from an EMBL/GenBank/DDBJ whole genome shotgun (WGS) entry which is preliminary data.</text>
</comment>
<evidence type="ECO:0000313" key="1">
    <source>
        <dbReference type="EMBL" id="ORU99826.1"/>
    </source>
</evidence>
<evidence type="ECO:0000313" key="2">
    <source>
        <dbReference type="Proteomes" id="UP000193484"/>
    </source>
</evidence>
<dbReference type="STRING" id="1793.AWC04_16565"/>
<reference evidence="1 2" key="1">
    <citation type="submission" date="2016-01" db="EMBL/GenBank/DDBJ databases">
        <title>The new phylogeny of the genus Mycobacterium.</title>
        <authorList>
            <person name="Tarcisio F."/>
            <person name="Conor M."/>
            <person name="Antonella G."/>
            <person name="Elisabetta G."/>
            <person name="Giulia F.S."/>
            <person name="Sara T."/>
            <person name="Anna F."/>
            <person name="Clotilde B."/>
            <person name="Roberto B."/>
            <person name="Veronica D.S."/>
            <person name="Fabio R."/>
            <person name="Monica P."/>
            <person name="Olivier J."/>
            <person name="Enrico T."/>
            <person name="Nicola S."/>
        </authorList>
    </citation>
    <scope>NUCLEOTIDE SEQUENCE [LARGE SCALE GENOMIC DNA]</scope>
    <source>
        <strain evidence="1 2">DSM 44179</strain>
    </source>
</reference>
<dbReference type="AlphaFoldDB" id="A0A1X1R5S8"/>
<dbReference type="PANTHER" id="PTHR40763">
    <property type="entry name" value="MEMBRANE PROTEIN-RELATED"/>
    <property type="match status" value="1"/>
</dbReference>
<proteinExistence type="predicted"/>
<keyword evidence="2" id="KW-1185">Reference proteome</keyword>
<accession>A0A1X1R5S8</accession>
<dbReference type="OrthoDB" id="3625082at2"/>
<dbReference type="InterPro" id="IPR012551">
    <property type="entry name" value="DUF1707_SHOCT-like"/>
</dbReference>
<organism evidence="1 2">
    <name type="scientific">Mycolicibacterium fallax</name>
    <name type="common">Mycobacterium fallax</name>
    <dbReference type="NCBI Taxonomy" id="1793"/>
    <lineage>
        <taxon>Bacteria</taxon>
        <taxon>Bacillati</taxon>
        <taxon>Actinomycetota</taxon>
        <taxon>Actinomycetes</taxon>
        <taxon>Mycobacteriales</taxon>
        <taxon>Mycobacteriaceae</taxon>
        <taxon>Mycolicibacterium</taxon>
    </lineage>
</organism>
<name>A0A1X1R5S8_MYCFA</name>
<dbReference type="RefSeq" id="WP_085099043.1">
    <property type="nucleotide sequence ID" value="NZ_AP022603.1"/>
</dbReference>
<dbReference type="Pfam" id="PF08044">
    <property type="entry name" value="DUF1707"/>
    <property type="match status" value="1"/>
</dbReference>